<accession>A0A564Y706</accession>
<proteinExistence type="predicted"/>
<reference evidence="1 2" key="1">
    <citation type="submission" date="2019-07" db="EMBL/GenBank/DDBJ databases">
        <authorList>
            <person name="Jastrzebski P J."/>
            <person name="Paukszto L."/>
            <person name="Jastrzebski P J."/>
        </authorList>
    </citation>
    <scope>NUCLEOTIDE SEQUENCE [LARGE SCALE GENOMIC DNA]</scope>
    <source>
        <strain evidence="1 2">WMS-il1</strain>
    </source>
</reference>
<gene>
    <name evidence="1" type="ORF">WMSIL1_LOCUS2987</name>
</gene>
<dbReference type="Proteomes" id="UP000321570">
    <property type="component" value="Unassembled WGS sequence"/>
</dbReference>
<evidence type="ECO:0000313" key="1">
    <source>
        <dbReference type="EMBL" id="VUZ42343.1"/>
    </source>
</evidence>
<name>A0A564Y706_HYMDI</name>
<dbReference type="EMBL" id="CABIJS010000088">
    <property type="protein sequence ID" value="VUZ42343.1"/>
    <property type="molecule type" value="Genomic_DNA"/>
</dbReference>
<keyword evidence="2" id="KW-1185">Reference proteome</keyword>
<evidence type="ECO:0000313" key="2">
    <source>
        <dbReference type="Proteomes" id="UP000321570"/>
    </source>
</evidence>
<dbReference type="AlphaFoldDB" id="A0A564Y706"/>
<organism evidence="1 2">
    <name type="scientific">Hymenolepis diminuta</name>
    <name type="common">Rat tapeworm</name>
    <dbReference type="NCBI Taxonomy" id="6216"/>
    <lineage>
        <taxon>Eukaryota</taxon>
        <taxon>Metazoa</taxon>
        <taxon>Spiralia</taxon>
        <taxon>Lophotrochozoa</taxon>
        <taxon>Platyhelminthes</taxon>
        <taxon>Cestoda</taxon>
        <taxon>Eucestoda</taxon>
        <taxon>Cyclophyllidea</taxon>
        <taxon>Hymenolepididae</taxon>
        <taxon>Hymenolepis</taxon>
    </lineage>
</organism>
<sequence length="83" mass="9187">MVIVNCSSYALFGTSCFYCIFGGGHLISADQIFKKSGDNWLTDEAVTKVNIQVRAHKTNNRCARTEGKKPANFAEKMLDSLSH</sequence>
<protein>
    <submittedName>
        <fullName evidence="1">Uncharacterized protein</fullName>
    </submittedName>
</protein>